<comment type="subcellular location">
    <subcellularLocation>
        <location evidence="12">Endomembrane system</location>
        <topology evidence="12">Single-pass type I membrane protein</topology>
    </subcellularLocation>
    <subcellularLocation>
        <location evidence="10">Synapse</location>
    </subcellularLocation>
</comment>
<evidence type="ECO:0000256" key="11">
    <source>
        <dbReference type="ARBA" id="ARBA00035015"/>
    </source>
</evidence>
<evidence type="ECO:0000256" key="14">
    <source>
        <dbReference type="SAM" id="Phobius"/>
    </source>
</evidence>
<dbReference type="PANTHER" id="PTHR14139:SF2">
    <property type="entry name" value="CALSYNTENIN-1"/>
    <property type="match status" value="1"/>
</dbReference>
<feature type="transmembrane region" description="Helical" evidence="14">
    <location>
        <begin position="902"/>
        <end position="923"/>
    </location>
</feature>
<dbReference type="GO" id="GO:0051965">
    <property type="term" value="P:positive regulation of synapse assembly"/>
    <property type="evidence" value="ECO:0007669"/>
    <property type="project" value="TreeGrafter"/>
</dbReference>
<keyword evidence="5" id="KW-0130">Cell adhesion</keyword>
<protein>
    <submittedName>
        <fullName evidence="17">Calsyntenin-2</fullName>
    </submittedName>
</protein>
<dbReference type="GO" id="GO:0045211">
    <property type="term" value="C:postsynaptic membrane"/>
    <property type="evidence" value="ECO:0007669"/>
    <property type="project" value="TreeGrafter"/>
</dbReference>
<keyword evidence="7" id="KW-0770">Synapse</keyword>
<evidence type="ECO:0000256" key="6">
    <source>
        <dbReference type="ARBA" id="ARBA00022989"/>
    </source>
</evidence>
<evidence type="ECO:0000256" key="7">
    <source>
        <dbReference type="ARBA" id="ARBA00023018"/>
    </source>
</evidence>
<keyword evidence="1 14" id="KW-0812">Transmembrane</keyword>
<evidence type="ECO:0000256" key="12">
    <source>
        <dbReference type="ARBA" id="ARBA00046288"/>
    </source>
</evidence>
<dbReference type="Pfam" id="PF13385">
    <property type="entry name" value="Laminin_G_3"/>
    <property type="match status" value="1"/>
</dbReference>
<dbReference type="InterPro" id="IPR013320">
    <property type="entry name" value="ConA-like_dom_sf"/>
</dbReference>
<evidence type="ECO:0000313" key="17">
    <source>
        <dbReference type="EMBL" id="KAK2556403.1"/>
    </source>
</evidence>
<reference evidence="17" key="2">
    <citation type="journal article" date="2023" name="Science">
        <title>Genomic signatures of disease resistance in endangered staghorn corals.</title>
        <authorList>
            <person name="Vollmer S.V."/>
            <person name="Selwyn J.D."/>
            <person name="Despard B.A."/>
            <person name="Roesel C.L."/>
        </authorList>
    </citation>
    <scope>NUCLEOTIDE SEQUENCE</scope>
    <source>
        <strain evidence="17">K2</strain>
    </source>
</reference>
<dbReference type="GO" id="GO:0007156">
    <property type="term" value="P:homophilic cell adhesion via plasma membrane adhesion molecules"/>
    <property type="evidence" value="ECO:0007669"/>
    <property type="project" value="InterPro"/>
</dbReference>
<evidence type="ECO:0000256" key="1">
    <source>
        <dbReference type="ARBA" id="ARBA00022692"/>
    </source>
</evidence>
<feature type="domain" description="Cadherin" evidence="16">
    <location>
        <begin position="34"/>
        <end position="131"/>
    </location>
</feature>
<dbReference type="PROSITE" id="PS50268">
    <property type="entry name" value="CADHERIN_2"/>
    <property type="match status" value="3"/>
</dbReference>
<dbReference type="GO" id="GO:0050806">
    <property type="term" value="P:positive regulation of synaptic transmission"/>
    <property type="evidence" value="ECO:0007669"/>
    <property type="project" value="TreeGrafter"/>
</dbReference>
<evidence type="ECO:0000313" key="18">
    <source>
        <dbReference type="Proteomes" id="UP001249851"/>
    </source>
</evidence>
<dbReference type="Pfam" id="PF19699">
    <property type="entry name" value="CLSTN_C"/>
    <property type="match status" value="1"/>
</dbReference>
<dbReference type="SUPFAM" id="SSF49313">
    <property type="entry name" value="Cadherin-like"/>
    <property type="match status" value="3"/>
</dbReference>
<evidence type="ECO:0000256" key="15">
    <source>
        <dbReference type="SAM" id="SignalP"/>
    </source>
</evidence>
<dbReference type="InterPro" id="IPR045588">
    <property type="entry name" value="CLSTN_C"/>
</dbReference>
<organism evidence="17 18">
    <name type="scientific">Acropora cervicornis</name>
    <name type="common">Staghorn coral</name>
    <dbReference type="NCBI Taxonomy" id="6130"/>
    <lineage>
        <taxon>Eukaryota</taxon>
        <taxon>Metazoa</taxon>
        <taxon>Cnidaria</taxon>
        <taxon>Anthozoa</taxon>
        <taxon>Hexacorallia</taxon>
        <taxon>Scleractinia</taxon>
        <taxon>Astrocoeniina</taxon>
        <taxon>Acroporidae</taxon>
        <taxon>Acropora</taxon>
    </lineage>
</organism>
<reference evidence="17" key="1">
    <citation type="journal article" date="2023" name="G3 (Bethesda)">
        <title>Whole genome assembly and annotation of the endangered Caribbean coral Acropora cervicornis.</title>
        <authorList>
            <person name="Selwyn J.D."/>
            <person name="Vollmer S.V."/>
        </authorList>
    </citation>
    <scope>NUCLEOTIDE SEQUENCE</scope>
    <source>
        <strain evidence="17">K2</strain>
    </source>
</reference>
<accession>A0AAD9Q7Y1</accession>
<feature type="domain" description="Cadherin" evidence="16">
    <location>
        <begin position="132"/>
        <end position="239"/>
    </location>
</feature>
<keyword evidence="9" id="KW-0325">Glycoprotein</keyword>
<comment type="caution">
    <text evidence="17">The sequence shown here is derived from an EMBL/GenBank/DDBJ whole genome shotgun (WGS) entry which is preliminary data.</text>
</comment>
<evidence type="ECO:0000256" key="9">
    <source>
        <dbReference type="ARBA" id="ARBA00023180"/>
    </source>
</evidence>
<dbReference type="SUPFAM" id="SSF49899">
    <property type="entry name" value="Concanavalin A-like lectins/glucanases"/>
    <property type="match status" value="1"/>
</dbReference>
<evidence type="ECO:0000259" key="16">
    <source>
        <dbReference type="PROSITE" id="PS50268"/>
    </source>
</evidence>
<dbReference type="EMBL" id="JARQWQ010000056">
    <property type="protein sequence ID" value="KAK2556403.1"/>
    <property type="molecule type" value="Genomic_DNA"/>
</dbReference>
<dbReference type="GO" id="GO:0009986">
    <property type="term" value="C:cell surface"/>
    <property type="evidence" value="ECO:0007669"/>
    <property type="project" value="TreeGrafter"/>
</dbReference>
<comment type="similarity">
    <text evidence="11">Belongs to the calsyntenin family.</text>
</comment>
<keyword evidence="18" id="KW-1185">Reference proteome</keyword>
<keyword evidence="8 14" id="KW-0472">Membrane</keyword>
<evidence type="ECO:0000256" key="5">
    <source>
        <dbReference type="ARBA" id="ARBA00022889"/>
    </source>
</evidence>
<feature type="chain" id="PRO_5042015776" evidence="15">
    <location>
        <begin position="24"/>
        <end position="931"/>
    </location>
</feature>
<dbReference type="SMART" id="SM00112">
    <property type="entry name" value="CA"/>
    <property type="match status" value="2"/>
</dbReference>
<evidence type="ECO:0000256" key="8">
    <source>
        <dbReference type="ARBA" id="ARBA00023136"/>
    </source>
</evidence>
<dbReference type="GO" id="GO:0005509">
    <property type="term" value="F:calcium ion binding"/>
    <property type="evidence" value="ECO:0007669"/>
    <property type="project" value="UniProtKB-UniRule"/>
</dbReference>
<name>A0AAD9Q7Y1_ACRCE</name>
<feature type="signal peptide" evidence="15">
    <location>
        <begin position="1"/>
        <end position="23"/>
    </location>
</feature>
<dbReference type="InterPro" id="IPR015919">
    <property type="entry name" value="Cadherin-like_sf"/>
</dbReference>
<dbReference type="Gene3D" id="2.60.40.60">
    <property type="entry name" value="Cadherins"/>
    <property type="match status" value="3"/>
</dbReference>
<dbReference type="PRINTS" id="PR00205">
    <property type="entry name" value="CADHERIN"/>
</dbReference>
<dbReference type="CDD" id="cd11304">
    <property type="entry name" value="Cadherin_repeat"/>
    <property type="match status" value="3"/>
</dbReference>
<dbReference type="PANTHER" id="PTHR14139">
    <property type="entry name" value="CALSYNTENIN"/>
    <property type="match status" value="1"/>
</dbReference>
<keyword evidence="4 13" id="KW-0106">Calcium</keyword>
<dbReference type="Proteomes" id="UP001249851">
    <property type="component" value="Unassembled WGS sequence"/>
</dbReference>
<feature type="domain" description="Cadherin" evidence="16">
    <location>
        <begin position="240"/>
        <end position="332"/>
    </location>
</feature>
<dbReference type="InterPro" id="IPR002126">
    <property type="entry name" value="Cadherin-like_dom"/>
</dbReference>
<evidence type="ECO:0000256" key="13">
    <source>
        <dbReference type="PROSITE-ProRule" id="PRU00043"/>
    </source>
</evidence>
<dbReference type="Gene3D" id="2.60.120.200">
    <property type="match status" value="1"/>
</dbReference>
<sequence length="931" mass="103830">MFLKSSRATLICFLNLLVVICSALDLQDDGFEFTQPEYARTITEYHAVNKTVMHIRAVGCHRQPVQYTITQPDTPFTIDEKGHIILVHPLNSDKAKSYDLIVRATSGNGKCVAQTKVLFVILNKNKHAPEFEFESYSCKIVENTLELQINPPLRVLDEDRGDAGKVRNVTIVESGLPFVFTVADDGTVHGKATTDMDAEDVTDYFFDIIATDNGHPARSSYPVSLECDVVDVNEFAPEFVQANYHATIYRGRTYGNITQVFAKDKDIGVGNGRVCKYIVEGFNLPFTVSEKGVVSLDFPLDKDSYDSYEFNVDAVDCGGMMSLTSAKVSIAVKTQCHKEFIRRADQELVLQQCSGKVNVAPSITLNECAKKLGNAHFSAAVSLDTKAGMGCDREAFEASDTFTICGADDFIDLLPKPGTGREWTKMLMKSQESLGKEKNGFYLDGQTYVEIPEGVVPEDIGDKFTISLWIKMEGSKSRQTILANTDKERLDRVHFSLTTSGSKLLFVHRREAIHAGRDVYCNAEFQYNVPELFDLQWHHIAAVVDGCSAKVYIDGEHHQPAMSIPDWTLHKSNMKNKFSIGARYLAKEKAFMEYFKGYLSGVVIKPNSVLSEMVLQCVTRCREHVNVEGPLLGNFSAKTVNFNAIEVSGEGTPEDFIKVLQNVIYINERLIPTPGIRSVNISAKVNDEKLEDVTINLSVAGNTRPVIVIKGLDSDIDVKWDKRSLIKERGVHVFDSLEIEYYGCESDEETPIDKVRYLDAALVTVDPPFKKGESFIFRQGIEALKKQKGLSVSFNRKEMIIRGVGHFSEYEDVLRQVVYVNSNPDNTMDKRFTVAVSTLNGRCLSDVELRHLSVIHANRDMEKYNIKAAKSSLEQEALPGYVSLEGSFGSESSDGGSLSSGIMAVIIVCSLLVFIVLVVIGVYKYRHMQTW</sequence>
<evidence type="ECO:0000256" key="4">
    <source>
        <dbReference type="ARBA" id="ARBA00022837"/>
    </source>
</evidence>
<keyword evidence="6 14" id="KW-1133">Transmembrane helix</keyword>
<keyword evidence="2 15" id="KW-0732">Signal</keyword>
<gene>
    <name evidence="17" type="ORF">P5673_021636</name>
</gene>
<dbReference type="GO" id="GO:0012505">
    <property type="term" value="C:endomembrane system"/>
    <property type="evidence" value="ECO:0007669"/>
    <property type="project" value="UniProtKB-SubCell"/>
</dbReference>
<keyword evidence="3" id="KW-0677">Repeat</keyword>
<evidence type="ECO:0000256" key="2">
    <source>
        <dbReference type="ARBA" id="ARBA00022729"/>
    </source>
</evidence>
<proteinExistence type="inferred from homology"/>
<evidence type="ECO:0000256" key="10">
    <source>
        <dbReference type="ARBA" id="ARBA00034103"/>
    </source>
</evidence>
<dbReference type="AlphaFoldDB" id="A0AAD9Q7Y1"/>
<evidence type="ECO:0000256" key="3">
    <source>
        <dbReference type="ARBA" id="ARBA00022737"/>
    </source>
</evidence>